<dbReference type="EMBL" id="RQFY01000004">
    <property type="protein sequence ID" value="TGL35202.1"/>
    <property type="molecule type" value="Genomic_DNA"/>
</dbReference>
<evidence type="ECO:0000313" key="2">
    <source>
        <dbReference type="Proteomes" id="UP000297871"/>
    </source>
</evidence>
<proteinExistence type="predicted"/>
<evidence type="ECO:0008006" key="3">
    <source>
        <dbReference type="Google" id="ProtNLM"/>
    </source>
</evidence>
<evidence type="ECO:0000313" key="1">
    <source>
        <dbReference type="EMBL" id="TGL35202.1"/>
    </source>
</evidence>
<dbReference type="OrthoDB" id="341508at2"/>
<keyword evidence="2" id="KW-1185">Reference proteome</keyword>
<organism evidence="1 2">
    <name type="scientific">Leptospira koniambonensis</name>
    <dbReference type="NCBI Taxonomy" id="2484950"/>
    <lineage>
        <taxon>Bacteria</taxon>
        <taxon>Pseudomonadati</taxon>
        <taxon>Spirochaetota</taxon>
        <taxon>Spirochaetia</taxon>
        <taxon>Leptospirales</taxon>
        <taxon>Leptospiraceae</taxon>
        <taxon>Leptospira</taxon>
    </lineage>
</organism>
<gene>
    <name evidence="1" type="ORF">EHQ52_12050</name>
</gene>
<dbReference type="AlphaFoldDB" id="A0A4R9JB62"/>
<name>A0A4R9JB62_9LEPT</name>
<reference evidence="1" key="1">
    <citation type="journal article" date="2019" name="PLoS Negl. Trop. Dis.">
        <title>Revisiting the worldwide diversity of Leptospira species in the environment.</title>
        <authorList>
            <person name="Vincent A.T."/>
            <person name="Schiettekatte O."/>
            <person name="Bourhy P."/>
            <person name="Veyrier F.J."/>
            <person name="Picardeau M."/>
        </authorList>
    </citation>
    <scope>NUCLEOTIDE SEQUENCE [LARGE SCALE GENOMIC DNA]</scope>
    <source>
        <strain evidence="1">201800265</strain>
    </source>
</reference>
<dbReference type="Proteomes" id="UP000297871">
    <property type="component" value="Unassembled WGS sequence"/>
</dbReference>
<sequence>MSCKTKPFGFNHAVKFFIQISFFFFILSTNACMSSKVCSDNDKNCSIQEQIYSIISAPQGIYLYTTQTSYQGNLAAYGSTLDDSLHNICTTNRIFASMINTSCSNVLPVVSTSTSPMYNFGTLYSIPDNTSYPVRGSKGGIIANSWTNMFPSLLMTLEQAGVTSQTFWTFANTGGTYNSADNCIDGTIVGAAGAIGSPTDNSTNWLLSGAPGCTESHPIICLCY</sequence>
<comment type="caution">
    <text evidence="1">The sequence shown here is derived from an EMBL/GenBank/DDBJ whole genome shotgun (WGS) entry which is preliminary data.</text>
</comment>
<accession>A0A4R9JB62</accession>
<protein>
    <recommendedName>
        <fullName evidence="3">DUF1554 domain-containing protein</fullName>
    </recommendedName>
</protein>